<proteinExistence type="predicted"/>
<evidence type="ECO:0000313" key="3">
    <source>
        <dbReference type="Proteomes" id="UP000271374"/>
    </source>
</evidence>
<dbReference type="Proteomes" id="UP000271374">
    <property type="component" value="Unassembled WGS sequence"/>
</dbReference>
<keyword evidence="3" id="KW-1185">Reference proteome</keyword>
<feature type="transmembrane region" description="Helical" evidence="1">
    <location>
        <begin position="41"/>
        <end position="61"/>
    </location>
</feature>
<feature type="transmembrane region" description="Helical" evidence="1">
    <location>
        <begin position="203"/>
        <end position="224"/>
    </location>
</feature>
<gene>
    <name evidence="2" type="ORF">EKG37_19090</name>
</gene>
<protein>
    <submittedName>
        <fullName evidence="2">Uncharacterized protein</fullName>
    </submittedName>
</protein>
<feature type="transmembrane region" description="Helical" evidence="1">
    <location>
        <begin position="12"/>
        <end position="35"/>
    </location>
</feature>
<keyword evidence="1" id="KW-1133">Transmembrane helix</keyword>
<keyword evidence="1" id="KW-0472">Membrane</keyword>
<name>A0A3S0I9D1_9BACI</name>
<comment type="caution">
    <text evidence="2">The sequence shown here is derived from an EMBL/GenBank/DDBJ whole genome shotgun (WGS) entry which is preliminary data.</text>
</comment>
<sequence>MNKIRWKVHLKAIAFYAFKWILIFFIFLIMLWLLVKLHLPTNIPISLISAFITFVLTWDILKFFNKLIVYWENIHFSKPYKGIKGINLYRWAEGIEVEESTFYRILSDGSSTNTINNLALIKEKIEVFCSNDVTKLRLLSAFVERRLSNNILEKTSSILLGIVVSIVTSFLNKSSLGETYFQKVINYLDGSDNIFSSSNITIFIKYFTFFLIFLALWLYILNILTRDKKRLSLIHQIIKISIDEK</sequence>
<dbReference type="RefSeq" id="WP_126410369.1">
    <property type="nucleotide sequence ID" value="NZ_RXNT01000018.1"/>
</dbReference>
<evidence type="ECO:0000313" key="2">
    <source>
        <dbReference type="EMBL" id="RTR27623.1"/>
    </source>
</evidence>
<accession>A0A3S0I9D1</accession>
<evidence type="ECO:0000256" key="1">
    <source>
        <dbReference type="SAM" id="Phobius"/>
    </source>
</evidence>
<dbReference type="OrthoDB" id="10015869at2"/>
<feature type="transmembrane region" description="Helical" evidence="1">
    <location>
        <begin position="151"/>
        <end position="171"/>
    </location>
</feature>
<organism evidence="2 3">
    <name type="scientific">Bacillus yapensis</name>
    <dbReference type="NCBI Taxonomy" id="2492960"/>
    <lineage>
        <taxon>Bacteria</taxon>
        <taxon>Bacillati</taxon>
        <taxon>Bacillota</taxon>
        <taxon>Bacilli</taxon>
        <taxon>Bacillales</taxon>
        <taxon>Bacillaceae</taxon>
        <taxon>Bacillus</taxon>
    </lineage>
</organism>
<keyword evidence="1" id="KW-0812">Transmembrane</keyword>
<reference evidence="2 3" key="1">
    <citation type="submission" date="2018-12" db="EMBL/GenBank/DDBJ databases">
        <title>Bacillus yapensis draft genome sequence.</title>
        <authorList>
            <person name="Yu L."/>
            <person name="Xu X."/>
            <person name="Tang X."/>
        </authorList>
    </citation>
    <scope>NUCLEOTIDE SEQUENCE [LARGE SCALE GENOMIC DNA]</scope>
    <source>
        <strain evidence="2 3">XXST-01</strain>
    </source>
</reference>
<dbReference type="AlphaFoldDB" id="A0A3S0I9D1"/>
<dbReference type="EMBL" id="RXNT01000018">
    <property type="protein sequence ID" value="RTR27623.1"/>
    <property type="molecule type" value="Genomic_DNA"/>
</dbReference>